<evidence type="ECO:0000256" key="1">
    <source>
        <dbReference type="SAM" id="MobiDB-lite"/>
    </source>
</evidence>
<evidence type="ECO:0000313" key="3">
    <source>
        <dbReference type="Proteomes" id="UP000244384"/>
    </source>
</evidence>
<gene>
    <name evidence="2" type="ORF">C3E78_04315</name>
</gene>
<feature type="compositionally biased region" description="Basic and acidic residues" evidence="1">
    <location>
        <begin position="169"/>
        <end position="200"/>
    </location>
</feature>
<dbReference type="EMBL" id="CP026952">
    <property type="protein sequence ID" value="AWB91504.1"/>
    <property type="molecule type" value="Genomic_DNA"/>
</dbReference>
<feature type="compositionally biased region" description="Basic and acidic residues" evidence="1">
    <location>
        <begin position="97"/>
        <end position="108"/>
    </location>
</feature>
<dbReference type="RefSeq" id="WP_108577150.1">
    <property type="nucleotide sequence ID" value="NZ_CP026952.1"/>
</dbReference>
<name>A0A2S0WJQ4_9ACTN</name>
<protein>
    <submittedName>
        <fullName evidence="2">Uncharacterized protein</fullName>
    </submittedName>
</protein>
<dbReference type="AlphaFoldDB" id="A0A2S0WJQ4"/>
<evidence type="ECO:0000313" key="2">
    <source>
        <dbReference type="EMBL" id="AWB91504.1"/>
    </source>
</evidence>
<sequence>MSAISTLIALPYELARLPLATIDHRLSSRLPETSRPRTTLDRAIGTADKIAGAALHNDKIAARGADRIDRTEKLLKAERLDEQAEARRAEAQVVAETGRRQAARERQAAARQAASAPTEAKKAEDKSKRQAAARASATETKKKAAADRTAAQRTETVEQRKKRVAQAAEAKKAAARREAKAELDDARESKQSAAEARSDAEALSDLTEAKKQDRQKD</sequence>
<dbReference type="Proteomes" id="UP000244384">
    <property type="component" value="Chromosome"/>
</dbReference>
<accession>A0A5F2ETB5</accession>
<feature type="compositionally biased region" description="Basic and acidic residues" evidence="1">
    <location>
        <begin position="119"/>
        <end position="128"/>
    </location>
</feature>
<feature type="compositionally biased region" description="Basic and acidic residues" evidence="1">
    <location>
        <begin position="207"/>
        <end position="217"/>
    </location>
</feature>
<keyword evidence="3" id="KW-1185">Reference proteome</keyword>
<reference evidence="3" key="1">
    <citation type="submission" date="2018-01" db="EMBL/GenBank/DDBJ databases">
        <authorList>
            <person name="Li J."/>
        </authorList>
    </citation>
    <scope>NUCLEOTIDE SEQUENCE [LARGE SCALE GENOMIC DNA]</scope>
    <source>
        <strain evidence="3">592</strain>
    </source>
</reference>
<organism evidence="2 3">
    <name type="scientific">Aeromicrobium chenweiae</name>
    <dbReference type="NCBI Taxonomy" id="2079793"/>
    <lineage>
        <taxon>Bacteria</taxon>
        <taxon>Bacillati</taxon>
        <taxon>Actinomycetota</taxon>
        <taxon>Actinomycetes</taxon>
        <taxon>Propionibacteriales</taxon>
        <taxon>Nocardioidaceae</taxon>
        <taxon>Aeromicrobium</taxon>
    </lineage>
</organism>
<feature type="region of interest" description="Disordered" evidence="1">
    <location>
        <begin position="91"/>
        <end position="217"/>
    </location>
</feature>
<dbReference type="OrthoDB" id="3749066at2"/>
<accession>A0A2S0WJQ4</accession>
<proteinExistence type="predicted"/>
<dbReference type="KEGG" id="aez:C3E78_04315"/>